<evidence type="ECO:0000313" key="2">
    <source>
        <dbReference type="EMBL" id="QJI01354.1"/>
    </source>
</evidence>
<sequence length="61" mass="7290">MASNKQSVSQNIEYQRREREQAQLRRKGRGRKHGFVLSPYLINHARIFGETDIFKNLECRK</sequence>
<gene>
    <name evidence="2" type="ORF">TM448B02486_0010</name>
</gene>
<feature type="compositionally biased region" description="Polar residues" evidence="1">
    <location>
        <begin position="1"/>
        <end position="12"/>
    </location>
</feature>
<reference evidence="2" key="1">
    <citation type="submission" date="2020-03" db="EMBL/GenBank/DDBJ databases">
        <title>The deep terrestrial virosphere.</title>
        <authorList>
            <person name="Holmfeldt K."/>
            <person name="Nilsson E."/>
            <person name="Simone D."/>
            <person name="Lopez-Fernandez M."/>
            <person name="Wu X."/>
            <person name="de Brujin I."/>
            <person name="Lundin D."/>
            <person name="Andersson A."/>
            <person name="Bertilsson S."/>
            <person name="Dopson M."/>
        </authorList>
    </citation>
    <scope>NUCLEOTIDE SEQUENCE</scope>
    <source>
        <strain evidence="2">TM448B02486</strain>
    </source>
</reference>
<dbReference type="AlphaFoldDB" id="A0A6M3XX85"/>
<organism evidence="2">
    <name type="scientific">viral metagenome</name>
    <dbReference type="NCBI Taxonomy" id="1070528"/>
    <lineage>
        <taxon>unclassified sequences</taxon>
        <taxon>metagenomes</taxon>
        <taxon>organismal metagenomes</taxon>
    </lineage>
</organism>
<feature type="region of interest" description="Disordered" evidence="1">
    <location>
        <begin position="1"/>
        <end position="30"/>
    </location>
</feature>
<dbReference type="EMBL" id="MT144917">
    <property type="protein sequence ID" value="QJI01354.1"/>
    <property type="molecule type" value="Genomic_DNA"/>
</dbReference>
<protein>
    <submittedName>
        <fullName evidence="2">Uncharacterized protein</fullName>
    </submittedName>
</protein>
<accession>A0A6M3XX85</accession>
<feature type="compositionally biased region" description="Basic and acidic residues" evidence="1">
    <location>
        <begin position="14"/>
        <end position="23"/>
    </location>
</feature>
<evidence type="ECO:0000256" key="1">
    <source>
        <dbReference type="SAM" id="MobiDB-lite"/>
    </source>
</evidence>
<proteinExistence type="predicted"/>
<name>A0A6M3XX85_9ZZZZ</name>